<keyword evidence="1" id="KW-0862">Zinc</keyword>
<dbReference type="PROSITE" id="PS51915">
    <property type="entry name" value="ZAD"/>
    <property type="match status" value="1"/>
</dbReference>
<dbReference type="Gene3D" id="3.40.1800.20">
    <property type="match status" value="1"/>
</dbReference>
<feature type="compositionally biased region" description="Polar residues" evidence="2">
    <location>
        <begin position="787"/>
        <end position="802"/>
    </location>
</feature>
<feature type="region of interest" description="Disordered" evidence="2">
    <location>
        <begin position="356"/>
        <end position="376"/>
    </location>
</feature>
<evidence type="ECO:0000256" key="1">
    <source>
        <dbReference type="PROSITE-ProRule" id="PRU01263"/>
    </source>
</evidence>
<dbReference type="PANTHER" id="PTHR39942:SF1">
    <property type="entry name" value="BCDNA.LD26519-RELATED"/>
    <property type="match status" value="1"/>
</dbReference>
<dbReference type="VEuPathDB" id="VectorBase:GBRI001972"/>
<evidence type="ECO:0000259" key="3">
    <source>
        <dbReference type="PROSITE" id="PS51915"/>
    </source>
</evidence>
<dbReference type="Pfam" id="PF07776">
    <property type="entry name" value="zf-AD"/>
    <property type="match status" value="1"/>
</dbReference>
<dbReference type="GO" id="GO:0008270">
    <property type="term" value="F:zinc ion binding"/>
    <property type="evidence" value="ECO:0007669"/>
    <property type="project" value="UniProtKB-UniRule"/>
</dbReference>
<feature type="region of interest" description="Disordered" evidence="2">
    <location>
        <begin position="974"/>
        <end position="1002"/>
    </location>
</feature>
<feature type="compositionally biased region" description="Polar residues" evidence="2">
    <location>
        <begin position="150"/>
        <end position="165"/>
    </location>
</feature>
<sequence>MEVHTILENLCRVCAANNTKGKNSMPECVYVLKTPGLKDKIEKYLYLKIDENDILPKVLCKTCFRQVEATAALSNIANHTQKVFKDYLLSTLPKTAVSNNTPPADASTGIDPNNALEFTSLELNLNKAESRFHYNKTLPPAPAPSKVVVRTQNKRNSSTPPASSINKEDVVVNVSVNDPLTRDNQQKLISNSQRRHSMLLDTRYTPKSIAQKSFNAIPQYQKETNTNDSNKKQSPPGVINFFPTSTDAMPIKSNSAYVPGTRLNSGSDRQDSKNTEIASAKHATDLTTNAEIIQQKRKNLSRTLNNIKSCTGQISLLKVSHQKSQINNNNETVNPTIAESLPEKIIIAAPKVKTARSRRSSNKYSKNSSLPPAPPILPPPHALDFPITHQQSLPKPVFPEDMLLGRVIRDVDLLKLILKALKWPVDHQSIEMQIQRLRNSKFTEIMSDPNLLQDTDLTQLLGPYLAPVFLAAQALQQQQHQNLLKAAQAQTFAFPPPTTKPVEVSAADLNSSIPYKLPPETSVQLVPACPDEGKEVNNSQCSTSSSSNLSLKRDRISLLEPKPNSFPTKRVKKSPAEKDKHSLAVSSIENTDKDERLEEKQKAMASLKHRSSPTKSTAHLNGDPKSSFINQFSLLSDGVDASTEALMALLQRQKAALSRQQRAQRRRHSSHSNILTLPVGEFDALIDIGDDIVLMEPVNTISTSTTSTDSQITVPDKPLEQQPDKVTFALPGSINLTPVITRPIIKRRKTVIQTVPRSKSDLTTENDKKSQDAINNKKKILVDEEATQTSSHVINVDTQMSKTQREEVQCLSKSTSTEAILSQASTASTVTSLLSSQDNNRSKNKKNQSSKASLGQQLLEAIGLQKVTGKPNPSYTTSDISTTSTATKESIEQIRSALKRSLKQAQEQQEQLKNEGSGNDNTDVTGTAIKQDADSTTRPLIKEVIVEGKPHTDNSLVDLEEQIDKVTLMVRKSMDKNRSLTATKSNEKKSVGRGRPPHPTNLAIKSDKALLAIEDAADKKMDNEKSEERNLSVNSSTRTAVPASLGDSLTATEVLRPKEEVPATPKRRGRKKNIDKELEANTAPAASSEKEVEKTIKTEILDKPNQNETSLSQKTDDQIPTATGRPTRHSKTLSKYYKGPEKVEPNRRALPSRATRNRQYSKS</sequence>
<feature type="compositionally biased region" description="Polar residues" evidence="2">
    <location>
        <begin position="242"/>
        <end position="267"/>
    </location>
</feature>
<dbReference type="Proteomes" id="UP000091820">
    <property type="component" value="Unassembled WGS sequence"/>
</dbReference>
<feature type="region of interest" description="Disordered" evidence="2">
    <location>
        <begin position="136"/>
        <end position="169"/>
    </location>
</feature>
<feature type="compositionally biased region" description="Basic and acidic residues" evidence="2">
    <location>
        <begin position="1088"/>
        <end position="1102"/>
    </location>
</feature>
<feature type="region of interest" description="Disordered" evidence="2">
    <location>
        <begin position="1018"/>
        <end position="1163"/>
    </location>
</feature>
<protein>
    <recommendedName>
        <fullName evidence="3">ZAD domain-containing protein</fullName>
    </recommendedName>
</protein>
<keyword evidence="1" id="KW-0479">Metal-binding</keyword>
<evidence type="ECO:0000256" key="2">
    <source>
        <dbReference type="SAM" id="MobiDB-lite"/>
    </source>
</evidence>
<feature type="region of interest" description="Disordered" evidence="2">
    <location>
        <begin position="900"/>
        <end position="935"/>
    </location>
</feature>
<feature type="region of interest" description="Disordered" evidence="2">
    <location>
        <begin position="223"/>
        <end position="274"/>
    </location>
</feature>
<feature type="compositionally biased region" description="Low complexity" evidence="2">
    <location>
        <begin position="874"/>
        <end position="887"/>
    </location>
</feature>
<dbReference type="InterPro" id="IPR012934">
    <property type="entry name" value="Znf_AD"/>
</dbReference>
<feature type="binding site" evidence="1">
    <location>
        <position position="14"/>
    </location>
    <ligand>
        <name>Zn(2+)</name>
        <dbReference type="ChEBI" id="CHEBI:29105"/>
    </ligand>
</feature>
<dbReference type="PANTHER" id="PTHR39942">
    <property type="entry name" value="BCDNA.LD26519-RELATED"/>
    <property type="match status" value="1"/>
</dbReference>
<feature type="compositionally biased region" description="Basic and acidic residues" evidence="2">
    <location>
        <begin position="1138"/>
        <end position="1147"/>
    </location>
</feature>
<dbReference type="SUPFAM" id="SSF57716">
    <property type="entry name" value="Glucocorticoid receptor-like (DNA-binding domain)"/>
    <property type="match status" value="1"/>
</dbReference>
<feature type="compositionally biased region" description="Basic and acidic residues" evidence="2">
    <location>
        <begin position="1018"/>
        <end position="1030"/>
    </location>
</feature>
<feature type="domain" description="ZAD" evidence="3">
    <location>
        <begin position="9"/>
        <end position="87"/>
    </location>
</feature>
<evidence type="ECO:0000313" key="5">
    <source>
        <dbReference type="Proteomes" id="UP000091820"/>
    </source>
</evidence>
<reference evidence="4" key="2">
    <citation type="submission" date="2020-05" db="UniProtKB">
        <authorList>
            <consortium name="EnsemblMetazoa"/>
        </authorList>
    </citation>
    <scope>IDENTIFICATION</scope>
    <source>
        <strain evidence="4">IAEA</strain>
    </source>
</reference>
<feature type="compositionally biased region" description="Polar residues" evidence="2">
    <location>
        <begin position="1104"/>
        <end position="1121"/>
    </location>
</feature>
<dbReference type="EnsemblMetazoa" id="GBRI001972-RA">
    <property type="protein sequence ID" value="GBRI001972-PA"/>
    <property type="gene ID" value="GBRI001972"/>
</dbReference>
<accession>A0A1A9W0J0</accession>
<proteinExistence type="predicted"/>
<feature type="compositionally biased region" description="Polar residues" evidence="2">
    <location>
        <begin position="914"/>
        <end position="925"/>
    </location>
</feature>
<organism evidence="4 5">
    <name type="scientific">Glossina brevipalpis</name>
    <dbReference type="NCBI Taxonomy" id="37001"/>
    <lineage>
        <taxon>Eukaryota</taxon>
        <taxon>Metazoa</taxon>
        <taxon>Ecdysozoa</taxon>
        <taxon>Arthropoda</taxon>
        <taxon>Hexapoda</taxon>
        <taxon>Insecta</taxon>
        <taxon>Pterygota</taxon>
        <taxon>Neoptera</taxon>
        <taxon>Endopterygota</taxon>
        <taxon>Diptera</taxon>
        <taxon>Brachycera</taxon>
        <taxon>Muscomorpha</taxon>
        <taxon>Hippoboscoidea</taxon>
        <taxon>Glossinidae</taxon>
        <taxon>Glossina</taxon>
    </lineage>
</organism>
<reference evidence="5" key="1">
    <citation type="submission" date="2014-03" db="EMBL/GenBank/DDBJ databases">
        <authorList>
            <person name="Aksoy S."/>
            <person name="Warren W."/>
            <person name="Wilson R.K."/>
        </authorList>
    </citation>
    <scope>NUCLEOTIDE SEQUENCE [LARGE SCALE GENOMIC DNA]</scope>
    <source>
        <strain evidence="5">IAEA</strain>
    </source>
</reference>
<feature type="region of interest" description="Disordered" evidence="2">
    <location>
        <begin position="756"/>
        <end position="810"/>
    </location>
</feature>
<feature type="region of interest" description="Disordered" evidence="2">
    <location>
        <begin position="832"/>
        <end position="888"/>
    </location>
</feature>
<dbReference type="GO" id="GO:0005634">
    <property type="term" value="C:nucleus"/>
    <property type="evidence" value="ECO:0007669"/>
    <property type="project" value="InterPro"/>
</dbReference>
<keyword evidence="5" id="KW-1185">Reference proteome</keyword>
<keyword evidence="1" id="KW-0863">Zinc-finger</keyword>
<feature type="compositionally biased region" description="Low complexity" evidence="2">
    <location>
        <begin position="537"/>
        <end position="550"/>
    </location>
</feature>
<feature type="region of interest" description="Disordered" evidence="2">
    <location>
        <begin position="529"/>
        <end position="623"/>
    </location>
</feature>
<feature type="compositionally biased region" description="Basic and acidic residues" evidence="2">
    <location>
        <begin position="590"/>
        <end position="602"/>
    </location>
</feature>
<feature type="binding site" evidence="1">
    <location>
        <position position="11"/>
    </location>
    <ligand>
        <name>Zn(2+)</name>
        <dbReference type="ChEBI" id="CHEBI:29105"/>
    </ligand>
</feature>
<feature type="binding site" evidence="1">
    <location>
        <position position="60"/>
    </location>
    <ligand>
        <name>Zn(2+)</name>
        <dbReference type="ChEBI" id="CHEBI:29105"/>
    </ligand>
</feature>
<name>A0A1A9W0J0_9MUSC</name>
<feature type="binding site" evidence="1">
    <location>
        <position position="63"/>
    </location>
    <ligand>
        <name>Zn(2+)</name>
        <dbReference type="ChEBI" id="CHEBI:29105"/>
    </ligand>
</feature>
<evidence type="ECO:0000313" key="4">
    <source>
        <dbReference type="EnsemblMetazoa" id="GBRI001972-PA"/>
    </source>
</evidence>
<dbReference type="AlphaFoldDB" id="A0A1A9W0J0"/>
<feature type="compositionally biased region" description="Basic and acidic residues" evidence="2">
    <location>
        <begin position="758"/>
        <end position="771"/>
    </location>
</feature>